<accession>A0ABD3V4B0</accession>
<organism evidence="4 5">
    <name type="scientific">Sinanodonta woodiana</name>
    <name type="common">Chinese pond mussel</name>
    <name type="synonym">Anodonta woodiana</name>
    <dbReference type="NCBI Taxonomy" id="1069815"/>
    <lineage>
        <taxon>Eukaryota</taxon>
        <taxon>Metazoa</taxon>
        <taxon>Spiralia</taxon>
        <taxon>Lophotrochozoa</taxon>
        <taxon>Mollusca</taxon>
        <taxon>Bivalvia</taxon>
        <taxon>Autobranchia</taxon>
        <taxon>Heteroconchia</taxon>
        <taxon>Palaeoheterodonta</taxon>
        <taxon>Unionida</taxon>
        <taxon>Unionoidea</taxon>
        <taxon>Unionidae</taxon>
        <taxon>Unioninae</taxon>
        <taxon>Sinanodonta</taxon>
    </lineage>
</organism>
<dbReference type="CDD" id="cd00112">
    <property type="entry name" value="LDLa"/>
    <property type="match status" value="1"/>
</dbReference>
<feature type="disulfide bond" evidence="2">
    <location>
        <begin position="91"/>
        <end position="109"/>
    </location>
</feature>
<evidence type="ECO:0008006" key="6">
    <source>
        <dbReference type="Google" id="ProtNLM"/>
    </source>
</evidence>
<dbReference type="Pfam" id="PF00057">
    <property type="entry name" value="Ldl_recept_a"/>
    <property type="match status" value="1"/>
</dbReference>
<reference evidence="4 5" key="1">
    <citation type="submission" date="2024-11" db="EMBL/GenBank/DDBJ databases">
        <title>Chromosome-level genome assembly of the freshwater bivalve Anodonta woodiana.</title>
        <authorList>
            <person name="Chen X."/>
        </authorList>
    </citation>
    <scope>NUCLEOTIDE SEQUENCE [LARGE SCALE GENOMIC DNA]</scope>
    <source>
        <strain evidence="4">MN2024</strain>
        <tissue evidence="4">Gills</tissue>
    </source>
</reference>
<dbReference type="InterPro" id="IPR035914">
    <property type="entry name" value="Sperma_CUB_dom_sf"/>
</dbReference>
<dbReference type="InterPro" id="IPR002172">
    <property type="entry name" value="LDrepeatLR_classA_rpt"/>
</dbReference>
<keyword evidence="1 2" id="KW-1015">Disulfide bond</keyword>
<keyword evidence="3" id="KW-0472">Membrane</keyword>
<dbReference type="CDD" id="cd12087">
    <property type="entry name" value="TM_EGFR-like"/>
    <property type="match status" value="1"/>
</dbReference>
<dbReference type="SUPFAM" id="SSF57424">
    <property type="entry name" value="LDL receptor-like module"/>
    <property type="match status" value="1"/>
</dbReference>
<feature type="transmembrane region" description="Helical" evidence="3">
    <location>
        <begin position="121"/>
        <end position="144"/>
    </location>
</feature>
<evidence type="ECO:0000256" key="1">
    <source>
        <dbReference type="ARBA" id="ARBA00023157"/>
    </source>
</evidence>
<keyword evidence="3" id="KW-0812">Transmembrane</keyword>
<dbReference type="InterPro" id="IPR036055">
    <property type="entry name" value="LDL_receptor-like_sf"/>
</dbReference>
<gene>
    <name evidence="4" type="ORF">ACJMK2_011245</name>
</gene>
<keyword evidence="5" id="KW-1185">Reference proteome</keyword>
<name>A0ABD3V4B0_SINWO</name>
<keyword evidence="3" id="KW-1133">Transmembrane helix</keyword>
<dbReference type="AlphaFoldDB" id="A0ABD3V4B0"/>
<dbReference type="Gene3D" id="4.10.400.10">
    <property type="entry name" value="Low-density Lipoprotein Receptor"/>
    <property type="match status" value="1"/>
</dbReference>
<dbReference type="Proteomes" id="UP001634394">
    <property type="component" value="Unassembled WGS sequence"/>
</dbReference>
<proteinExistence type="predicted"/>
<comment type="caution">
    <text evidence="2">Lacks conserved residue(s) required for the propagation of feature annotation.</text>
</comment>
<dbReference type="SUPFAM" id="SSF49854">
    <property type="entry name" value="Spermadhesin, CUB domain"/>
    <property type="match status" value="1"/>
</dbReference>
<sequence>MSYLCGKSLNMSYYGIDQGRLQLKLDSPFHSITCALTIVAPSINDSLMFYFKNVHITNSISCSDESLQLFDGPNINAPRLPGSCYSNEYDCSNGRCIASSLTCNGYNPCGDYSDCHISGGAIAGIVIGSIVFISIITVVIVLFIRRRRMLYRNVQYAAVSETDSTTVYAHATIYGVVQAGWNPQTPQHYPHHPHHAHAYSGSLPPAYHP</sequence>
<comment type="caution">
    <text evidence="4">The sequence shown here is derived from an EMBL/GenBank/DDBJ whole genome shotgun (WGS) entry which is preliminary data.</text>
</comment>
<evidence type="ECO:0000256" key="3">
    <source>
        <dbReference type="SAM" id="Phobius"/>
    </source>
</evidence>
<dbReference type="PROSITE" id="PS50068">
    <property type="entry name" value="LDLRA_2"/>
    <property type="match status" value="1"/>
</dbReference>
<evidence type="ECO:0000256" key="2">
    <source>
        <dbReference type="PROSITE-ProRule" id="PRU00124"/>
    </source>
</evidence>
<evidence type="ECO:0000313" key="5">
    <source>
        <dbReference type="Proteomes" id="UP001634394"/>
    </source>
</evidence>
<dbReference type="PANTHER" id="PTHR24652">
    <property type="entry name" value="LOW-DENSITY LIPOPROTEIN RECEPTOR CLASS A DOMAIN-CONTAINING PROTEIN 2"/>
    <property type="match status" value="1"/>
</dbReference>
<feature type="disulfide bond" evidence="2">
    <location>
        <begin position="84"/>
        <end position="96"/>
    </location>
</feature>
<dbReference type="EMBL" id="JBJQND010000013">
    <property type="protein sequence ID" value="KAL3856494.1"/>
    <property type="molecule type" value="Genomic_DNA"/>
</dbReference>
<dbReference type="InterPro" id="IPR042333">
    <property type="entry name" value="LRAD2/Mig-13-like"/>
</dbReference>
<protein>
    <recommendedName>
        <fullName evidence="6">CUB domain-containing protein</fullName>
    </recommendedName>
</protein>
<evidence type="ECO:0000313" key="4">
    <source>
        <dbReference type="EMBL" id="KAL3856494.1"/>
    </source>
</evidence>